<proteinExistence type="predicted"/>
<dbReference type="PaxDb" id="65489-OBART12G11880.1"/>
<evidence type="ECO:0000313" key="1">
    <source>
        <dbReference type="EnsemblPlants" id="OBART12G11880.1"/>
    </source>
</evidence>
<evidence type="ECO:0000313" key="2">
    <source>
        <dbReference type="Proteomes" id="UP000026960"/>
    </source>
</evidence>
<accession>A0A0D3HUF0</accession>
<dbReference type="EnsemblPlants" id="OBART12G11880.1">
    <property type="protein sequence ID" value="OBART12G11880.1"/>
    <property type="gene ID" value="OBART12G11880"/>
</dbReference>
<reference evidence="1" key="1">
    <citation type="journal article" date="2009" name="Rice">
        <title>De Novo Next Generation Sequencing of Plant Genomes.</title>
        <authorList>
            <person name="Rounsley S."/>
            <person name="Marri P.R."/>
            <person name="Yu Y."/>
            <person name="He R."/>
            <person name="Sisneros N."/>
            <person name="Goicoechea J.L."/>
            <person name="Lee S.J."/>
            <person name="Angelova A."/>
            <person name="Kudrna D."/>
            <person name="Luo M."/>
            <person name="Affourtit J."/>
            <person name="Desany B."/>
            <person name="Knight J."/>
            <person name="Niazi F."/>
            <person name="Egholm M."/>
            <person name="Wing R.A."/>
        </authorList>
    </citation>
    <scope>NUCLEOTIDE SEQUENCE [LARGE SCALE GENOMIC DNA]</scope>
    <source>
        <strain evidence="1">cv. IRGC 105608</strain>
    </source>
</reference>
<protein>
    <submittedName>
        <fullName evidence="1">Uncharacterized protein</fullName>
    </submittedName>
</protein>
<organism evidence="1">
    <name type="scientific">Oryza barthii</name>
    <dbReference type="NCBI Taxonomy" id="65489"/>
    <lineage>
        <taxon>Eukaryota</taxon>
        <taxon>Viridiplantae</taxon>
        <taxon>Streptophyta</taxon>
        <taxon>Embryophyta</taxon>
        <taxon>Tracheophyta</taxon>
        <taxon>Spermatophyta</taxon>
        <taxon>Magnoliopsida</taxon>
        <taxon>Liliopsida</taxon>
        <taxon>Poales</taxon>
        <taxon>Poaceae</taxon>
        <taxon>BOP clade</taxon>
        <taxon>Oryzoideae</taxon>
        <taxon>Oryzeae</taxon>
        <taxon>Oryzinae</taxon>
        <taxon>Oryza</taxon>
    </lineage>
</organism>
<reference evidence="1" key="2">
    <citation type="submission" date="2015-03" db="UniProtKB">
        <authorList>
            <consortium name="EnsemblPlants"/>
        </authorList>
    </citation>
    <scope>IDENTIFICATION</scope>
</reference>
<sequence>MPIARGCPPVFKAPSANEAERERVDVVSIMGTVPLSLAGGPWSTAIGPARGAPGETAHSRGRLFLCDGPTCEGGPSTGAAQQVARGEKMAQRAEPTQGERTAHQVEIAEKSQRFSRWRRPKERWRLREWGSCFSKPGLDSHGIRCGTRDNGRCHVSARHCLLMGKTLVKRRKWKNLPFLAPGKPPARANLEHREPECTLNLHKALRGCSCWAFGQFGLHVNNLAFMSCLQPAGCWVAEVGTSIFF</sequence>
<dbReference type="AlphaFoldDB" id="A0A0D3HUF0"/>
<dbReference type="Gramene" id="OBART12G11880.1">
    <property type="protein sequence ID" value="OBART12G11880.1"/>
    <property type="gene ID" value="OBART12G11880"/>
</dbReference>
<dbReference type="HOGENOM" id="CLU_081698_0_0_1"/>
<name>A0A0D3HUF0_9ORYZ</name>
<dbReference type="Proteomes" id="UP000026960">
    <property type="component" value="Chromosome 12"/>
</dbReference>
<keyword evidence="2" id="KW-1185">Reference proteome</keyword>